<evidence type="ECO:0000256" key="1">
    <source>
        <dbReference type="ARBA" id="ARBA00000085"/>
    </source>
</evidence>
<evidence type="ECO:0000259" key="8">
    <source>
        <dbReference type="PROSITE" id="PS50112"/>
    </source>
</evidence>
<comment type="catalytic activity">
    <reaction evidence="1">
        <text>ATP + protein L-histidine = ADP + protein N-phospho-L-histidine.</text>
        <dbReference type="EC" id="2.7.13.3"/>
    </reaction>
</comment>
<evidence type="ECO:0000256" key="6">
    <source>
        <dbReference type="SAM" id="Coils"/>
    </source>
</evidence>
<dbReference type="Pfam" id="PF13426">
    <property type="entry name" value="PAS_9"/>
    <property type="match status" value="1"/>
</dbReference>
<organism evidence="9 10">
    <name type="scientific">Asticcacaulis machinosus</name>
    <dbReference type="NCBI Taxonomy" id="2984211"/>
    <lineage>
        <taxon>Bacteria</taxon>
        <taxon>Pseudomonadati</taxon>
        <taxon>Pseudomonadota</taxon>
        <taxon>Alphaproteobacteria</taxon>
        <taxon>Caulobacterales</taxon>
        <taxon>Caulobacteraceae</taxon>
        <taxon>Asticcacaulis</taxon>
    </lineage>
</organism>
<keyword evidence="10" id="KW-1185">Reference proteome</keyword>
<dbReference type="Pfam" id="PF13188">
    <property type="entry name" value="PAS_8"/>
    <property type="match status" value="1"/>
</dbReference>
<feature type="coiled-coil region" evidence="6">
    <location>
        <begin position="691"/>
        <end position="735"/>
    </location>
</feature>
<dbReference type="InterPro" id="IPR000014">
    <property type="entry name" value="PAS"/>
</dbReference>
<keyword evidence="7" id="KW-0812">Transmembrane</keyword>
<dbReference type="PROSITE" id="PS50112">
    <property type="entry name" value="PAS"/>
    <property type="match status" value="2"/>
</dbReference>
<evidence type="ECO:0000256" key="2">
    <source>
        <dbReference type="ARBA" id="ARBA00012438"/>
    </source>
</evidence>
<protein>
    <recommendedName>
        <fullName evidence="2">histidine kinase</fullName>
        <ecNumber evidence="2">2.7.13.3</ecNumber>
    </recommendedName>
</protein>
<keyword evidence="6" id="KW-0175">Coiled coil</keyword>
<keyword evidence="7" id="KW-0472">Membrane</keyword>
<dbReference type="Gene3D" id="3.30.450.20">
    <property type="entry name" value="PAS domain"/>
    <property type="match status" value="4"/>
</dbReference>
<feature type="transmembrane region" description="Helical" evidence="7">
    <location>
        <begin position="12"/>
        <end position="33"/>
    </location>
</feature>
<keyword evidence="3" id="KW-0597">Phosphoprotein</keyword>
<sequence>MLLETEADLVMVLGAAAGILLFLALACGVIAVMKTFQVRQFQTLLHNSDRKVDNLERRIFNVLNAVPVALVETDLTGKFTFANKAAHQLLGRKDSELIGLRFHSATWGITYPDGRMIPPDLLPIARTLRGQTVKGFQHMLAHPVTRGKVMISVTSMPIVSPHGEITGSSAAFVEIESQAGEGIGDITGVWRGHWFTAAAVPFWGLDLAGKVLDLNGAAVDILSTTRDDSLGQSWAQSFVNDTDFQHAVDYLAQVQADAAAHHPPAPQTLSLKRADGTAQTVMVSAWKVHTPDGADQGLTVMAVPAPVSLATPVAEPAPIPLDDDTAQALEDLRQAETARANLGVGVWVYDRDADTIVEDEGMRRLIGRETIGGPTLISDEDQAVADKAFAALMAGDSDTLDIELRVGPTDQPLRWINLKGRADTRDDGTRDVSGIALDISSYKAKATPEAAAPVAEPAETPEATPIETIEEIEARLRPAIEAELLAQAETDIAGQIEAAIASERSRMEQVMAETVAKAQEDATAEAQGALMAEIDALKSRPEPEPEPEPVAVPSAREVAQTLSKLTRVWALRSGTPTLISLSADWHDLTGLMAHEFMGEGFLDPVHPDDQAALFDTLKDFMTGSRGGSVSYRVRDSEGNYVRLMEQITPSFDHGVFDGLIGMAFEIEHLMPAPIIETAPEPVIAPVDMTELTKLRDELDDLRQSLNSAIASKASLEEKARKLDDALQQAQKYETAGRLTFNVANDFGQMLHVINGALDMMQKQSNNPENIRRLSEAALVAGKRGERLTRQLQAFTQADED</sequence>
<dbReference type="PANTHER" id="PTHR43304:SF1">
    <property type="entry name" value="PAC DOMAIN-CONTAINING PROTEIN"/>
    <property type="match status" value="1"/>
</dbReference>
<proteinExistence type="predicted"/>
<dbReference type="Pfam" id="PF08447">
    <property type="entry name" value="PAS_3"/>
    <property type="match status" value="1"/>
</dbReference>
<dbReference type="SMART" id="SM00091">
    <property type="entry name" value="PAS"/>
    <property type="match status" value="4"/>
</dbReference>
<comment type="caution">
    <text evidence="9">The sequence shown here is derived from an EMBL/GenBank/DDBJ whole genome shotgun (WGS) entry which is preliminary data.</text>
</comment>
<dbReference type="EC" id="2.7.13.3" evidence="2"/>
<dbReference type="Proteomes" id="UP001218579">
    <property type="component" value="Unassembled WGS sequence"/>
</dbReference>
<keyword evidence="4" id="KW-0808">Transferase</keyword>
<evidence type="ECO:0000313" key="9">
    <source>
        <dbReference type="EMBL" id="MDC7677170.1"/>
    </source>
</evidence>
<dbReference type="InterPro" id="IPR035965">
    <property type="entry name" value="PAS-like_dom_sf"/>
</dbReference>
<evidence type="ECO:0000256" key="3">
    <source>
        <dbReference type="ARBA" id="ARBA00022553"/>
    </source>
</evidence>
<evidence type="ECO:0000313" key="10">
    <source>
        <dbReference type="Proteomes" id="UP001218579"/>
    </source>
</evidence>
<dbReference type="RefSeq" id="WP_272745470.1">
    <property type="nucleotide sequence ID" value="NZ_JAQQKV010000002.1"/>
</dbReference>
<dbReference type="EMBL" id="JAQQKV010000002">
    <property type="protein sequence ID" value="MDC7677170.1"/>
    <property type="molecule type" value="Genomic_DNA"/>
</dbReference>
<dbReference type="PANTHER" id="PTHR43304">
    <property type="entry name" value="PHYTOCHROME-LIKE PROTEIN CPH1"/>
    <property type="match status" value="1"/>
</dbReference>
<evidence type="ECO:0000256" key="7">
    <source>
        <dbReference type="SAM" id="Phobius"/>
    </source>
</evidence>
<keyword evidence="5" id="KW-0418">Kinase</keyword>
<dbReference type="SUPFAM" id="SSF55785">
    <property type="entry name" value="PYP-like sensor domain (PAS domain)"/>
    <property type="match status" value="4"/>
</dbReference>
<dbReference type="Gene3D" id="1.10.287.130">
    <property type="match status" value="1"/>
</dbReference>
<reference evidence="9 10" key="1">
    <citation type="submission" date="2023-01" db="EMBL/GenBank/DDBJ databases">
        <title>Novel species of the genus Asticcacaulis isolated from rivers.</title>
        <authorList>
            <person name="Lu H."/>
        </authorList>
    </citation>
    <scope>NUCLEOTIDE SEQUENCE [LARGE SCALE GENOMIC DNA]</scope>
    <source>
        <strain evidence="9 10">LKC15W</strain>
    </source>
</reference>
<gene>
    <name evidence="9" type="ORF">PQU98_13585</name>
</gene>
<evidence type="ECO:0000256" key="5">
    <source>
        <dbReference type="ARBA" id="ARBA00022777"/>
    </source>
</evidence>
<keyword evidence="7" id="KW-1133">Transmembrane helix</keyword>
<evidence type="ECO:0000256" key="4">
    <source>
        <dbReference type="ARBA" id="ARBA00022679"/>
    </source>
</evidence>
<dbReference type="CDD" id="cd00130">
    <property type="entry name" value="PAS"/>
    <property type="match status" value="3"/>
</dbReference>
<feature type="domain" description="PAS" evidence="8">
    <location>
        <begin position="587"/>
        <end position="624"/>
    </location>
</feature>
<dbReference type="InterPro" id="IPR052162">
    <property type="entry name" value="Sensor_kinase/Photoreceptor"/>
</dbReference>
<accession>A0ABT5HM09</accession>
<feature type="domain" description="PAS" evidence="8">
    <location>
        <begin position="55"/>
        <end position="99"/>
    </location>
</feature>
<name>A0ABT5HM09_9CAUL</name>
<dbReference type="InterPro" id="IPR013655">
    <property type="entry name" value="PAS_fold_3"/>
</dbReference>